<organism evidence="1 2">
    <name type="scientific">Citrus clementina</name>
    <name type="common">Clementine</name>
    <name type="synonym">Citrus deliciosa x Citrus sinensis</name>
    <dbReference type="NCBI Taxonomy" id="85681"/>
    <lineage>
        <taxon>Eukaryota</taxon>
        <taxon>Viridiplantae</taxon>
        <taxon>Streptophyta</taxon>
        <taxon>Embryophyta</taxon>
        <taxon>Tracheophyta</taxon>
        <taxon>Spermatophyta</taxon>
        <taxon>Magnoliopsida</taxon>
        <taxon>eudicotyledons</taxon>
        <taxon>Gunneridae</taxon>
        <taxon>Pentapetalae</taxon>
        <taxon>rosids</taxon>
        <taxon>malvids</taxon>
        <taxon>Sapindales</taxon>
        <taxon>Rutaceae</taxon>
        <taxon>Aurantioideae</taxon>
        <taxon>Citrus</taxon>
    </lineage>
</organism>
<dbReference type="Proteomes" id="UP000030687">
    <property type="component" value="Unassembled WGS sequence"/>
</dbReference>
<dbReference type="EMBL" id="KI536661">
    <property type="protein sequence ID" value="ESR53467.1"/>
    <property type="molecule type" value="Genomic_DNA"/>
</dbReference>
<keyword evidence="2" id="KW-1185">Reference proteome</keyword>
<evidence type="ECO:0000313" key="1">
    <source>
        <dbReference type="EMBL" id="ESR53467.1"/>
    </source>
</evidence>
<dbReference type="Gramene" id="ESR53467">
    <property type="protein sequence ID" value="ESR53467"/>
    <property type="gene ID" value="CICLE_v10023065mg"/>
</dbReference>
<name>V4TJ92_CITCL</name>
<gene>
    <name evidence="1" type="ORF">CICLE_v10023065mg</name>
</gene>
<evidence type="ECO:0000313" key="2">
    <source>
        <dbReference type="Proteomes" id="UP000030687"/>
    </source>
</evidence>
<dbReference type="AlphaFoldDB" id="V4TJ92"/>
<dbReference type="KEGG" id="cic:CICLE_v10023065mg"/>
<reference evidence="1 2" key="1">
    <citation type="submission" date="2013-10" db="EMBL/GenBank/DDBJ databases">
        <authorList>
            <consortium name="International Citrus Genome Consortium"/>
            <person name="Jenkins J."/>
            <person name="Schmutz J."/>
            <person name="Prochnik S."/>
            <person name="Rokhsar D."/>
            <person name="Gmitter F."/>
            <person name="Ollitrault P."/>
            <person name="Machado M."/>
            <person name="Talon M."/>
            <person name="Wincker P."/>
            <person name="Jaillon O."/>
            <person name="Morgante M."/>
        </authorList>
    </citation>
    <scope>NUCLEOTIDE SEQUENCE</scope>
    <source>
        <strain evidence="2">cv. Clemenules</strain>
    </source>
</reference>
<proteinExistence type="predicted"/>
<accession>V4TJ92</accession>
<sequence>MMVLSGILLNQMASKKRSELLFSWRNPKAKSVEGEIHEELLLVLDRVEPKGMLAADKNGSSGRESTIRQERAKESMVGCYCNCEEGLHLHLL</sequence>
<dbReference type="InParanoid" id="V4TJ92"/>
<protein>
    <submittedName>
        <fullName evidence="1">Uncharacterized protein</fullName>
    </submittedName>
</protein>